<comment type="caution">
    <text evidence="1">The sequence shown here is derived from an EMBL/GenBank/DDBJ whole genome shotgun (WGS) entry which is preliminary data.</text>
</comment>
<evidence type="ECO:0000313" key="2">
    <source>
        <dbReference type="Proteomes" id="UP000584374"/>
    </source>
</evidence>
<dbReference type="AlphaFoldDB" id="A0A840Q5Q4"/>
<proteinExistence type="predicted"/>
<dbReference type="Proteomes" id="UP000584374">
    <property type="component" value="Unassembled WGS sequence"/>
</dbReference>
<gene>
    <name evidence="1" type="ORF">BJ970_003478</name>
</gene>
<reference evidence="1 2" key="1">
    <citation type="submission" date="2020-08" db="EMBL/GenBank/DDBJ databases">
        <title>Sequencing the genomes of 1000 actinobacteria strains.</title>
        <authorList>
            <person name="Klenk H.-P."/>
        </authorList>
    </citation>
    <scope>NUCLEOTIDE SEQUENCE [LARGE SCALE GENOMIC DNA]</scope>
    <source>
        <strain evidence="1 2">DSM 45584</strain>
    </source>
</reference>
<dbReference type="EMBL" id="JACHIW010000001">
    <property type="protein sequence ID" value="MBB5155944.1"/>
    <property type="molecule type" value="Genomic_DNA"/>
</dbReference>
<keyword evidence="2" id="KW-1185">Reference proteome</keyword>
<dbReference type="RefSeq" id="WP_184727186.1">
    <property type="nucleotide sequence ID" value="NZ_JACHIW010000001.1"/>
</dbReference>
<protein>
    <submittedName>
        <fullName evidence="1">Uncharacterized protein</fullName>
    </submittedName>
</protein>
<evidence type="ECO:0000313" key="1">
    <source>
        <dbReference type="EMBL" id="MBB5155944.1"/>
    </source>
</evidence>
<organism evidence="1 2">
    <name type="scientific">Saccharopolyspora phatthalungensis</name>
    <dbReference type="NCBI Taxonomy" id="664693"/>
    <lineage>
        <taxon>Bacteria</taxon>
        <taxon>Bacillati</taxon>
        <taxon>Actinomycetota</taxon>
        <taxon>Actinomycetes</taxon>
        <taxon>Pseudonocardiales</taxon>
        <taxon>Pseudonocardiaceae</taxon>
        <taxon>Saccharopolyspora</taxon>
    </lineage>
</organism>
<accession>A0A840Q5Q4</accession>
<sequence>MTRKPQAIWLPGQFRKLLHCVPDEANVLRFRHLVLPWSSCGVPTLPWSGPLPDYPYCPQCLVGSTWLVAPS</sequence>
<name>A0A840Q5Q4_9PSEU</name>